<feature type="region of interest" description="Disordered" evidence="2">
    <location>
        <begin position="1463"/>
        <end position="1482"/>
    </location>
</feature>
<feature type="coiled-coil region" evidence="1">
    <location>
        <begin position="1097"/>
        <end position="1162"/>
    </location>
</feature>
<keyword evidence="6" id="KW-1185">Reference proteome</keyword>
<keyword evidence="3" id="KW-0812">Transmembrane</keyword>
<dbReference type="GO" id="GO:0006886">
    <property type="term" value="P:intracellular protein transport"/>
    <property type="evidence" value="ECO:0007669"/>
    <property type="project" value="TreeGrafter"/>
</dbReference>
<evidence type="ECO:0000313" key="6">
    <source>
        <dbReference type="Proteomes" id="UP000220158"/>
    </source>
</evidence>
<evidence type="ECO:0000313" key="5">
    <source>
        <dbReference type="EMBL" id="CRH03001.1"/>
    </source>
</evidence>
<feature type="domain" description="PX" evidence="4">
    <location>
        <begin position="1"/>
        <end position="129"/>
    </location>
</feature>
<dbReference type="SUPFAM" id="SSF64268">
    <property type="entry name" value="PX domain"/>
    <property type="match status" value="1"/>
</dbReference>
<dbReference type="GO" id="GO:0032456">
    <property type="term" value="P:endocytic recycling"/>
    <property type="evidence" value="ECO:0007669"/>
    <property type="project" value="TreeGrafter"/>
</dbReference>
<evidence type="ECO:0000256" key="3">
    <source>
        <dbReference type="SAM" id="Phobius"/>
    </source>
</evidence>
<dbReference type="OrthoDB" id="437742at2759"/>
<dbReference type="PANTHER" id="PTHR12431">
    <property type="entry name" value="SORTING NEXIN 17 AND 27"/>
    <property type="match status" value="1"/>
</dbReference>
<proteinExistence type="predicted"/>
<feature type="transmembrane region" description="Helical" evidence="3">
    <location>
        <begin position="285"/>
        <end position="306"/>
    </location>
</feature>
<feature type="transmembrane region" description="Helical" evidence="3">
    <location>
        <begin position="1671"/>
        <end position="1690"/>
    </location>
</feature>
<keyword evidence="3" id="KW-1133">Transmembrane helix</keyword>
<dbReference type="Gene3D" id="3.30.1520.10">
    <property type="entry name" value="Phox-like domain"/>
    <property type="match status" value="1"/>
</dbReference>
<dbReference type="KEGG" id="prel:PRELSG_0202700"/>
<feature type="compositionally biased region" description="Basic and acidic residues" evidence="2">
    <location>
        <begin position="577"/>
        <end position="588"/>
    </location>
</feature>
<evidence type="ECO:0000256" key="2">
    <source>
        <dbReference type="SAM" id="MobiDB-lite"/>
    </source>
</evidence>
<feature type="compositionally biased region" description="Acidic residues" evidence="2">
    <location>
        <begin position="1466"/>
        <end position="1482"/>
    </location>
</feature>
<dbReference type="CDD" id="cd06093">
    <property type="entry name" value="PX_domain"/>
    <property type="match status" value="1"/>
</dbReference>
<feature type="transmembrane region" description="Helical" evidence="3">
    <location>
        <begin position="452"/>
        <end position="471"/>
    </location>
</feature>
<dbReference type="PANTHER" id="PTHR12431:SF14">
    <property type="entry name" value="LD15323P"/>
    <property type="match status" value="1"/>
</dbReference>
<dbReference type="RefSeq" id="XP_028535488.1">
    <property type="nucleotide sequence ID" value="XM_028679806.1"/>
</dbReference>
<name>A0A1J1HBX0_PLARL</name>
<dbReference type="EMBL" id="LN835297">
    <property type="protein sequence ID" value="CRH03001.1"/>
    <property type="molecule type" value="Genomic_DNA"/>
</dbReference>
<keyword evidence="1" id="KW-0175">Coiled coil</keyword>
<protein>
    <submittedName>
        <fullName evidence="5">Phosphoinositide-binding protein, putative</fullName>
    </submittedName>
</protein>
<dbReference type="GO" id="GO:0035091">
    <property type="term" value="F:phosphatidylinositol binding"/>
    <property type="evidence" value="ECO:0007669"/>
    <property type="project" value="InterPro"/>
</dbReference>
<reference evidence="5 6" key="1">
    <citation type="submission" date="2015-04" db="EMBL/GenBank/DDBJ databases">
        <authorList>
            <consortium name="Pathogen Informatics"/>
        </authorList>
    </citation>
    <scope>NUCLEOTIDE SEQUENCE [LARGE SCALE GENOMIC DNA]</scope>
    <source>
        <strain evidence="5 6">SGS1</strain>
    </source>
</reference>
<dbReference type="VEuPathDB" id="PlasmoDB:PRELSG_0202700"/>
<dbReference type="Pfam" id="PF00787">
    <property type="entry name" value="PX"/>
    <property type="match status" value="1"/>
</dbReference>
<dbReference type="GeneID" id="39734445"/>
<keyword evidence="3" id="KW-0472">Membrane</keyword>
<dbReference type="Proteomes" id="UP000220158">
    <property type="component" value="Chromosome 2"/>
</dbReference>
<accession>A0A1J1HBX0</accession>
<feature type="compositionally biased region" description="Basic and acidic residues" evidence="2">
    <location>
        <begin position="547"/>
        <end position="559"/>
    </location>
</feature>
<dbReference type="SMART" id="SM00312">
    <property type="entry name" value="PX"/>
    <property type="match status" value="1"/>
</dbReference>
<evidence type="ECO:0000259" key="4">
    <source>
        <dbReference type="PROSITE" id="PS50195"/>
    </source>
</evidence>
<organism evidence="5 6">
    <name type="scientific">Plasmodium relictum</name>
    <dbReference type="NCBI Taxonomy" id="85471"/>
    <lineage>
        <taxon>Eukaryota</taxon>
        <taxon>Sar</taxon>
        <taxon>Alveolata</taxon>
        <taxon>Apicomplexa</taxon>
        <taxon>Aconoidasida</taxon>
        <taxon>Haemosporida</taxon>
        <taxon>Plasmodiidae</taxon>
        <taxon>Plasmodium</taxon>
        <taxon>Plasmodium (Haemamoeba)</taxon>
    </lineage>
</organism>
<dbReference type="InterPro" id="IPR001683">
    <property type="entry name" value="PX_dom"/>
</dbReference>
<feature type="coiled-coil region" evidence="1">
    <location>
        <begin position="1598"/>
        <end position="1653"/>
    </location>
</feature>
<dbReference type="InterPro" id="IPR036871">
    <property type="entry name" value="PX_dom_sf"/>
</dbReference>
<sequence>MEEHSSYEFKDNLSINIIRTNVVKRSFYSYTEYVLEFKVLNSQKILKKRFSDFVTFYLQLKNELYDKFNECLEKISVLPSKKLFGRFNYNFVEERRQKLELFLKNISKNKNIYLCDNFYDFLCLDNITKYLFKLMCTEISDYSNIQKFLKKINYILFMSRSNTLKSAECDIINFLFHIKKNLKLNNEIKFFILNIFLHHLTYTKNPENLLNIQLMKFAFEIIHENLLGENINEVLLKTSSETILRIVDKKNDVFLEYLKTHNFKEICTIFNIINKKKEKKDDEKIDNIAFNVYILVSLLLLSSIHLNEIQNFFSMKNNTNKGICILGYMYDSQNINIQIICCIILSLLIINKKIKDEEVIYKTKMSILLIQNEIQNIKNVDYQLIEIICSKKNISLLNNILESLLKDKVMNYDLNLNDIDNFEKLKIECNPLEKDLFYEQKIKYGNFSNNDIILQFILFIINIGVSEFFILKRNYKFRMKKKLMKIKMRKKEISNNKKMKKSKMNNSQIMLNDRENESKYILQIKNSDTNKKERKQMNGNYSNYCKGIEENGDNDKYSNEEDEDYEENQKKRKERRKQKEINVPKSDDDSCDNVSNDGDDEEDDDGDESYNEDYDDDVIKDKDNEDEENENYNVIREYKKKKQEDKESTTNSCVSPLYSFSSDYNSSYHDENENSSKINLNIDIIKNVCYEDEFSLDSGNIKNDIFFLDKQNKYNNSKDNDSVKSSNDSMHNKDFKCYQYKVKEDIKMMYENRKKYVRRIRRINEQILLILCNEKMIRNIYKCANLDNYKIKFYASLILSYIPDINEMIANNTINEKLNNNKCNNDDIDNISSNNLNIKEEMDEIKNLEDFTNEKMETFSKSLFIPDTILIKKNNKNFICSVEGDYYNYIYKFNILNTLLFYLYNETCFYEHIINSIKNFISEQSSIMNLKYLKIKNEELINTISFSDIRGNAEKKTKTKKKKKKKENENFVFPKKINSIESTTYDYNNNSKISGMGNESNLKNDNSEKNYVNNNLKEVDNKEDLINEENASLENQQNNNQCVLYNDSKIYNHIHCLFNYVSNLRTFGLLNNLIVQMYINIKKKLKFIDMNFLFDILKKKAEEKNEMKKSIRNLKEEYEFVNITYNDYINLQYESNKYMSIIEKLYEELEEIDKKRKKILRKHKYVHINVCNYRKKLIHIEKMIEESPSIKKCLNEELNKIKGNIILYKKDKKKLSFFILLHKFYLDNFNGILNKLKIMNDSFGNIKLLSNDFDKNKNLILNEIACLISNDIILADMLMDKINISIDNENFSVLLGKAKNIDNFNYNICNENKLIIINKDNKISDKKNVDLFKVNDMLNEKYKYYFNDDNILNIEERNMNDEFKNFNEMEYYSSDSQTTERKIVKNDKMKNIQNNLSEYNVDNHNSYYNLDETLEDFNNDRRYIEVRNYKNFSYSDKVYDEGFKKGFDDNNTKIYEYTHKEKNEMEEGENEEALSTEFVSSDEDNEDLKKKIDELNNFKNKNMKCLLPEDIKIDDSMNKKMFIEIMDIIKNRKKQIEKVTSQQNSQIYKNIHKYNNLLNKCNIQINVNQKKYVKLNKQILSIDTNSMIKKSECIYKTIREWDDKINILNEEIKIVENEKKEKEKEISSQKRKLEKKEKEKNQKKEELRLLVTDMYKHNNKIKKKYKKDQKIILLILYNSWFLYHYIYIIYLNTIKLKNYLSYKQNINEVCLSSAKEAILNINFFSELLDGTDF</sequence>
<evidence type="ECO:0000256" key="1">
    <source>
        <dbReference type="SAM" id="Coils"/>
    </source>
</evidence>
<dbReference type="PROSITE" id="PS50195">
    <property type="entry name" value="PX"/>
    <property type="match status" value="1"/>
</dbReference>
<feature type="region of interest" description="Disordered" evidence="2">
    <location>
        <begin position="526"/>
        <end position="655"/>
    </location>
</feature>
<gene>
    <name evidence="5" type="ORF">PRELSG_0202700</name>
</gene>
<dbReference type="GO" id="GO:0005769">
    <property type="term" value="C:early endosome"/>
    <property type="evidence" value="ECO:0007669"/>
    <property type="project" value="TreeGrafter"/>
</dbReference>
<feature type="compositionally biased region" description="Acidic residues" evidence="2">
    <location>
        <begin position="597"/>
        <end position="616"/>
    </location>
</feature>